<keyword evidence="2" id="KW-1185">Reference proteome</keyword>
<proteinExistence type="predicted"/>
<gene>
    <name evidence="1" type="ORF">NTE_00460</name>
</gene>
<dbReference type="InterPro" id="IPR029787">
    <property type="entry name" value="Nucleotide_cyclase"/>
</dbReference>
<dbReference type="EMBL" id="CP007174">
    <property type="protein sequence ID" value="AIF82542.1"/>
    <property type="molecule type" value="Genomic_DNA"/>
</dbReference>
<dbReference type="OrthoDB" id="2830at2157"/>
<name>A0A075MP12_9ARCH</name>
<dbReference type="AlphaFoldDB" id="A0A075MP12"/>
<reference evidence="1 2" key="1">
    <citation type="journal article" date="2014" name="PLoS ONE">
        <title>Genome Sequence of Candidatus Nitrososphaera evergladensis from Group I.1b Enriched from Everglades Soil Reveals Novel Genomic Features of the Ammonia-Oxidizing Archaea.</title>
        <authorList>
            <person name="Zhalnina K.V."/>
            <person name="Dias R."/>
            <person name="Leonard M.T."/>
            <person name="Dorr de Quadros P."/>
            <person name="Camargo F.A."/>
            <person name="Drew J.C."/>
            <person name="Farmerie W.G."/>
            <person name="Daroub S.H."/>
            <person name="Triplett E.W."/>
        </authorList>
    </citation>
    <scope>NUCLEOTIDE SEQUENCE [LARGE SCALE GENOMIC DNA]</scope>
    <source>
        <strain evidence="1 2">SR1</strain>
    </source>
</reference>
<dbReference type="Gene3D" id="3.30.70.1230">
    <property type="entry name" value="Nucleotide cyclase"/>
    <property type="match status" value="1"/>
</dbReference>
<dbReference type="eggNOG" id="arCOG07810">
    <property type="taxonomic scope" value="Archaea"/>
</dbReference>
<evidence type="ECO:0000313" key="2">
    <source>
        <dbReference type="Proteomes" id="UP000028194"/>
    </source>
</evidence>
<protein>
    <submittedName>
        <fullName evidence="1">Family 3 adenylate cyclase</fullName>
    </submittedName>
</protein>
<accession>A0A075MP12</accession>
<evidence type="ECO:0000313" key="1">
    <source>
        <dbReference type="EMBL" id="AIF82542.1"/>
    </source>
</evidence>
<sequence>MMVDMVNSTRTACQLGNSSKLRLFYEIFINTMSRIATRLDARVVKNGGDSIICYFPGTRDCVDKSCLLPVLTCGLEMINARMALNYGLQSIGLPAVSYRISADYGRHEVAKDPYSDTIDLFGPTMSLCAKINSLSPANSLVIGEDLYEIVKTFSDFTITKCGEYRLDEFRSYLLYVVSKGSSKEDDNDVLTGRRDCIIEERTQDKEVLHL</sequence>
<dbReference type="HOGENOM" id="CLU_089864_0_0_2"/>
<organism evidence="1 2">
    <name type="scientific">Candidatus Nitrososphaera evergladensis SR1</name>
    <dbReference type="NCBI Taxonomy" id="1459636"/>
    <lineage>
        <taxon>Archaea</taxon>
        <taxon>Nitrososphaerota</taxon>
        <taxon>Nitrososphaeria</taxon>
        <taxon>Nitrososphaerales</taxon>
        <taxon>Nitrososphaeraceae</taxon>
        <taxon>Nitrososphaera</taxon>
    </lineage>
</organism>
<dbReference type="Proteomes" id="UP000028194">
    <property type="component" value="Chromosome"/>
</dbReference>
<dbReference type="KEGG" id="nev:NTE_00460"/>
<dbReference type="SUPFAM" id="SSF55073">
    <property type="entry name" value="Nucleotide cyclase"/>
    <property type="match status" value="1"/>
</dbReference>